<dbReference type="InterPro" id="IPR052929">
    <property type="entry name" value="RNase_H-like_EbsB-rel"/>
</dbReference>
<dbReference type="Proteomes" id="UP000325315">
    <property type="component" value="Unassembled WGS sequence"/>
</dbReference>
<gene>
    <name evidence="2" type="ORF">EPI10_022061</name>
</gene>
<evidence type="ECO:0000259" key="1">
    <source>
        <dbReference type="Pfam" id="PF13456"/>
    </source>
</evidence>
<keyword evidence="2" id="KW-0808">Transferase</keyword>
<proteinExistence type="predicted"/>
<comment type="caution">
    <text evidence="2">The sequence shown here is derived from an EMBL/GenBank/DDBJ whole genome shotgun (WGS) entry which is preliminary data.</text>
</comment>
<protein>
    <submittedName>
        <fullName evidence="2">Reverse transcriptase</fullName>
    </submittedName>
</protein>
<name>A0A5B6WIV1_9ROSI</name>
<accession>A0A5B6WIV1</accession>
<dbReference type="PANTHER" id="PTHR47074">
    <property type="entry name" value="BNAC02G40300D PROTEIN"/>
    <property type="match status" value="1"/>
</dbReference>
<dbReference type="GO" id="GO:0003964">
    <property type="term" value="F:RNA-directed DNA polymerase activity"/>
    <property type="evidence" value="ECO:0007669"/>
    <property type="project" value="UniProtKB-KW"/>
</dbReference>
<organism evidence="2 3">
    <name type="scientific">Gossypium australe</name>
    <dbReference type="NCBI Taxonomy" id="47621"/>
    <lineage>
        <taxon>Eukaryota</taxon>
        <taxon>Viridiplantae</taxon>
        <taxon>Streptophyta</taxon>
        <taxon>Embryophyta</taxon>
        <taxon>Tracheophyta</taxon>
        <taxon>Spermatophyta</taxon>
        <taxon>Magnoliopsida</taxon>
        <taxon>eudicotyledons</taxon>
        <taxon>Gunneridae</taxon>
        <taxon>Pentapetalae</taxon>
        <taxon>rosids</taxon>
        <taxon>malvids</taxon>
        <taxon>Malvales</taxon>
        <taxon>Malvaceae</taxon>
        <taxon>Malvoideae</taxon>
        <taxon>Gossypium</taxon>
    </lineage>
</organism>
<keyword evidence="2" id="KW-0548">Nucleotidyltransferase</keyword>
<dbReference type="CDD" id="cd06222">
    <property type="entry name" value="RNase_H_like"/>
    <property type="match status" value="1"/>
</dbReference>
<evidence type="ECO:0000313" key="2">
    <source>
        <dbReference type="EMBL" id="KAA3481719.1"/>
    </source>
</evidence>
<dbReference type="GO" id="GO:0003676">
    <property type="term" value="F:nucleic acid binding"/>
    <property type="evidence" value="ECO:0007669"/>
    <property type="project" value="InterPro"/>
</dbReference>
<sequence>MRCVRKVSYSVVLNEIQGTEFKPTRAIRQGDPLSLYLFIICVEGFSKLLNKAKWEGKIEGARVGRGELVITHLFFVDDSILFGKATMEGATSMKSVVNEDESIYGQLVNFEKSLIYFSKNNLLEMDQAEVVLSIPLVSRTQPDVIIWRGDKPGENDVVCPICSVGEETVKHIFRDCEFIKQSGITEIDFTTKEKREGYKREDFWRPPKAEQVKANFDAAFSQQYMIAIAGIIIRNHEGFVIGAYTYPLGRIKDPTTTEVKACLQAVIFGEEMGFRDLVVQVDALTVIKIDLRLATLLMKSKEKESVSLTYILSLPLERQMKQRTPLQLEVMERNIQYTPLKRLKMQRKGNVVFERR</sequence>
<keyword evidence="2" id="KW-0695">RNA-directed DNA polymerase</keyword>
<dbReference type="InterPro" id="IPR044730">
    <property type="entry name" value="RNase_H-like_dom_plant"/>
</dbReference>
<feature type="domain" description="RNase H type-1" evidence="1">
    <location>
        <begin position="215"/>
        <end position="288"/>
    </location>
</feature>
<dbReference type="EMBL" id="SMMG02000003">
    <property type="protein sequence ID" value="KAA3481719.1"/>
    <property type="molecule type" value="Genomic_DNA"/>
</dbReference>
<keyword evidence="3" id="KW-1185">Reference proteome</keyword>
<dbReference type="AlphaFoldDB" id="A0A5B6WIV1"/>
<evidence type="ECO:0000313" key="3">
    <source>
        <dbReference type="Proteomes" id="UP000325315"/>
    </source>
</evidence>
<dbReference type="InterPro" id="IPR002156">
    <property type="entry name" value="RNaseH_domain"/>
</dbReference>
<dbReference type="Pfam" id="PF13456">
    <property type="entry name" value="RVT_3"/>
    <property type="match status" value="1"/>
</dbReference>
<dbReference type="PANTHER" id="PTHR47074:SF61">
    <property type="entry name" value="RNASE H TYPE-1 DOMAIN-CONTAINING PROTEIN"/>
    <property type="match status" value="1"/>
</dbReference>
<reference evidence="3" key="1">
    <citation type="journal article" date="2019" name="Plant Biotechnol. J.">
        <title>Genome sequencing of the Australian wild diploid species Gossypium australe highlights disease resistance and delayed gland morphogenesis.</title>
        <authorList>
            <person name="Cai Y."/>
            <person name="Cai X."/>
            <person name="Wang Q."/>
            <person name="Wang P."/>
            <person name="Zhang Y."/>
            <person name="Cai C."/>
            <person name="Xu Y."/>
            <person name="Wang K."/>
            <person name="Zhou Z."/>
            <person name="Wang C."/>
            <person name="Geng S."/>
            <person name="Li B."/>
            <person name="Dong Q."/>
            <person name="Hou Y."/>
            <person name="Wang H."/>
            <person name="Ai P."/>
            <person name="Liu Z."/>
            <person name="Yi F."/>
            <person name="Sun M."/>
            <person name="An G."/>
            <person name="Cheng J."/>
            <person name="Zhang Y."/>
            <person name="Shi Q."/>
            <person name="Xie Y."/>
            <person name="Shi X."/>
            <person name="Chang Y."/>
            <person name="Huang F."/>
            <person name="Chen Y."/>
            <person name="Hong S."/>
            <person name="Mi L."/>
            <person name="Sun Q."/>
            <person name="Zhang L."/>
            <person name="Zhou B."/>
            <person name="Peng R."/>
            <person name="Zhang X."/>
            <person name="Liu F."/>
        </authorList>
    </citation>
    <scope>NUCLEOTIDE SEQUENCE [LARGE SCALE GENOMIC DNA]</scope>
    <source>
        <strain evidence="3">cv. PA1801</strain>
    </source>
</reference>
<dbReference type="GO" id="GO:0004523">
    <property type="term" value="F:RNA-DNA hybrid ribonuclease activity"/>
    <property type="evidence" value="ECO:0007669"/>
    <property type="project" value="InterPro"/>
</dbReference>